<keyword evidence="1" id="KW-0690">Ribosome biogenesis</keyword>
<dbReference type="InterPro" id="IPR015946">
    <property type="entry name" value="KH_dom-like_a/b"/>
</dbReference>
<dbReference type="EMBL" id="MFKO01000005">
    <property type="protein sequence ID" value="OGG41641.1"/>
    <property type="molecule type" value="Genomic_DNA"/>
</dbReference>
<evidence type="ECO:0000313" key="3">
    <source>
        <dbReference type="Proteomes" id="UP000176322"/>
    </source>
</evidence>
<evidence type="ECO:0008006" key="4">
    <source>
        <dbReference type="Google" id="ProtNLM"/>
    </source>
</evidence>
<evidence type="ECO:0000256" key="1">
    <source>
        <dbReference type="ARBA" id="ARBA00022517"/>
    </source>
</evidence>
<accession>A0A1F6BXK8</accession>
<proteinExistence type="predicted"/>
<dbReference type="InterPro" id="IPR020053">
    <property type="entry name" value="Ribosome-bd_factorA_CS"/>
</dbReference>
<dbReference type="GO" id="GO:0006364">
    <property type="term" value="P:rRNA processing"/>
    <property type="evidence" value="ECO:0007669"/>
    <property type="project" value="InterPro"/>
</dbReference>
<sequence>MSERTERVESLLRELVATFVVAEANPNPLITITRVSVSPNLRDATVFFTTIPDNREQDALVFMKRAGTELRDHIKKRSNLKYIPNFVFEVDGGERARQYIDDLSRKIEEQK</sequence>
<dbReference type="AlphaFoldDB" id="A0A1F6BXK8"/>
<gene>
    <name evidence="2" type="ORF">A2837_00670</name>
</gene>
<dbReference type="Pfam" id="PF02033">
    <property type="entry name" value="RBFA"/>
    <property type="match status" value="1"/>
</dbReference>
<dbReference type="InterPro" id="IPR023799">
    <property type="entry name" value="RbfA_dom_sf"/>
</dbReference>
<dbReference type="Gene3D" id="3.30.300.20">
    <property type="match status" value="1"/>
</dbReference>
<dbReference type="Proteomes" id="UP000176322">
    <property type="component" value="Unassembled WGS sequence"/>
</dbReference>
<dbReference type="SUPFAM" id="SSF89919">
    <property type="entry name" value="Ribosome-binding factor A, RbfA"/>
    <property type="match status" value="1"/>
</dbReference>
<name>A0A1F6BXK8_9BACT</name>
<comment type="caution">
    <text evidence="2">The sequence shown here is derived from an EMBL/GenBank/DDBJ whole genome shotgun (WGS) entry which is preliminary data.</text>
</comment>
<dbReference type="InterPro" id="IPR000238">
    <property type="entry name" value="RbfA"/>
</dbReference>
<evidence type="ECO:0000313" key="2">
    <source>
        <dbReference type="EMBL" id="OGG41641.1"/>
    </source>
</evidence>
<dbReference type="PROSITE" id="PS01319">
    <property type="entry name" value="RBFA"/>
    <property type="match status" value="1"/>
</dbReference>
<organism evidence="2 3">
    <name type="scientific">Candidatus Kaiserbacteria bacterium RIFCSPHIGHO2_01_FULL_46_22</name>
    <dbReference type="NCBI Taxonomy" id="1798475"/>
    <lineage>
        <taxon>Bacteria</taxon>
        <taxon>Candidatus Kaiseribacteriota</taxon>
    </lineage>
</organism>
<protein>
    <recommendedName>
        <fullName evidence="4">Ribosome-binding factor A</fullName>
    </recommendedName>
</protein>
<reference evidence="2 3" key="1">
    <citation type="journal article" date="2016" name="Nat. Commun.">
        <title>Thousands of microbial genomes shed light on interconnected biogeochemical processes in an aquifer system.</title>
        <authorList>
            <person name="Anantharaman K."/>
            <person name="Brown C.T."/>
            <person name="Hug L.A."/>
            <person name="Sharon I."/>
            <person name="Castelle C.J."/>
            <person name="Probst A.J."/>
            <person name="Thomas B.C."/>
            <person name="Singh A."/>
            <person name="Wilkins M.J."/>
            <person name="Karaoz U."/>
            <person name="Brodie E.L."/>
            <person name="Williams K.H."/>
            <person name="Hubbard S.S."/>
            <person name="Banfield J.F."/>
        </authorList>
    </citation>
    <scope>NUCLEOTIDE SEQUENCE [LARGE SCALE GENOMIC DNA]</scope>
</reference>
<dbReference type="STRING" id="1798475.A2837_00670"/>